<feature type="compositionally biased region" description="Low complexity" evidence="1">
    <location>
        <begin position="123"/>
        <end position="137"/>
    </location>
</feature>
<sequence>MPTIVAQKQRIVTFAEDGPPSHRPAGPPSPPQLQRAARAVGAFLRRIGKPVVAPDARRRCHKAQPPPTGEAPASNGGMAVEVYVSPPSTTNAEAAAANIVSFRHDSAKSLNVPPQPPRKQHGAGDAAAAAAAEAGAEGEAGRAEEAEAAAAAEKQEEKEKEEDAVEGRERAAEIAWSFSAESLELDPRRSASSPRRKNTRSAPGRPSAAERLSSRRSLSQQSLKTMLGQPLPCPGTPERPHPDDPSSSAAPAREEERKDGQAGGGGGDESAEDGVGVESRSELPLGACLFSRSLGEADAVPAEGKKTRLSDMVKGLNLSAPAVKLLDEHYPETLLPSVIRSGEFTVDKLVSVTWCYNANATTVTVVYDPPTRKRWKWKGAGDSDEFWRTSGMIVSTVWSGEWNAGPVAGGK</sequence>
<accession>A0A8H7ZVQ6</accession>
<evidence type="ECO:0000313" key="2">
    <source>
        <dbReference type="EMBL" id="KAG5460054.1"/>
    </source>
</evidence>
<feature type="non-terminal residue" evidence="2">
    <location>
        <position position="411"/>
    </location>
</feature>
<dbReference type="Proteomes" id="UP000673691">
    <property type="component" value="Unassembled WGS sequence"/>
</dbReference>
<dbReference type="AlphaFoldDB" id="A0A8H7ZVQ6"/>
<feature type="compositionally biased region" description="Pro residues" evidence="1">
    <location>
        <begin position="21"/>
        <end position="31"/>
    </location>
</feature>
<organism evidence="2 3">
    <name type="scientific">Olpidium bornovanus</name>
    <dbReference type="NCBI Taxonomy" id="278681"/>
    <lineage>
        <taxon>Eukaryota</taxon>
        <taxon>Fungi</taxon>
        <taxon>Fungi incertae sedis</taxon>
        <taxon>Olpidiomycota</taxon>
        <taxon>Olpidiomycotina</taxon>
        <taxon>Olpidiomycetes</taxon>
        <taxon>Olpidiales</taxon>
        <taxon>Olpidiaceae</taxon>
        <taxon>Olpidium</taxon>
    </lineage>
</organism>
<feature type="region of interest" description="Disordered" evidence="1">
    <location>
        <begin position="50"/>
        <end position="84"/>
    </location>
</feature>
<evidence type="ECO:0000256" key="1">
    <source>
        <dbReference type="SAM" id="MobiDB-lite"/>
    </source>
</evidence>
<feature type="region of interest" description="Disordered" evidence="1">
    <location>
        <begin position="14"/>
        <end position="34"/>
    </location>
</feature>
<keyword evidence="3" id="KW-1185">Reference proteome</keyword>
<comment type="caution">
    <text evidence="2">The sequence shown here is derived from an EMBL/GenBank/DDBJ whole genome shotgun (WGS) entry which is preliminary data.</text>
</comment>
<protein>
    <submittedName>
        <fullName evidence="2">Uncharacterized protein</fullName>
    </submittedName>
</protein>
<feature type="region of interest" description="Disordered" evidence="1">
    <location>
        <begin position="106"/>
        <end position="278"/>
    </location>
</feature>
<reference evidence="2 3" key="1">
    <citation type="journal article" name="Sci. Rep.">
        <title>Genome-scale phylogenetic analyses confirm Olpidium as the closest living zoosporic fungus to the non-flagellated, terrestrial fungi.</title>
        <authorList>
            <person name="Chang Y."/>
            <person name="Rochon D."/>
            <person name="Sekimoto S."/>
            <person name="Wang Y."/>
            <person name="Chovatia M."/>
            <person name="Sandor L."/>
            <person name="Salamov A."/>
            <person name="Grigoriev I.V."/>
            <person name="Stajich J.E."/>
            <person name="Spatafora J.W."/>
        </authorList>
    </citation>
    <scope>NUCLEOTIDE SEQUENCE [LARGE SCALE GENOMIC DNA]</scope>
    <source>
        <strain evidence="2">S191</strain>
    </source>
</reference>
<dbReference type="EMBL" id="JAEFCI010005855">
    <property type="protein sequence ID" value="KAG5460054.1"/>
    <property type="molecule type" value="Genomic_DNA"/>
</dbReference>
<name>A0A8H7ZVQ6_9FUNG</name>
<proteinExistence type="predicted"/>
<evidence type="ECO:0000313" key="3">
    <source>
        <dbReference type="Proteomes" id="UP000673691"/>
    </source>
</evidence>
<gene>
    <name evidence="2" type="ORF">BJ554DRAFT_7944</name>
</gene>